<accession>A0A9P7IKE2</accession>
<evidence type="ECO:0000256" key="5">
    <source>
        <dbReference type="ARBA" id="ARBA00023065"/>
    </source>
</evidence>
<keyword evidence="6 8" id="KW-0472">Membrane</keyword>
<dbReference type="InterPro" id="IPR039261">
    <property type="entry name" value="FNR_nucleotide-bd"/>
</dbReference>
<proteinExistence type="predicted"/>
<dbReference type="SFLD" id="SFLDS00052">
    <property type="entry name" value="Ferric_Reductase_Domain"/>
    <property type="match status" value="1"/>
</dbReference>
<reference evidence="9" key="2">
    <citation type="submission" date="2020-10" db="EMBL/GenBank/DDBJ databases">
        <authorList>
            <person name="Peck L.D."/>
            <person name="Nowell R.W."/>
            <person name="Flood J."/>
            <person name="Ryan M.J."/>
            <person name="Barraclough T.G."/>
        </authorList>
    </citation>
    <scope>NUCLEOTIDE SEQUENCE</scope>
    <source>
        <strain evidence="9">IMI 127659i</strain>
    </source>
</reference>
<dbReference type="PROSITE" id="PS51384">
    <property type="entry name" value="FAD_FR"/>
    <property type="match status" value="1"/>
</dbReference>
<dbReference type="PANTHER" id="PTHR32361:SF28">
    <property type="entry name" value="FRP1P"/>
    <property type="match status" value="1"/>
</dbReference>
<evidence type="ECO:0000313" key="9">
    <source>
        <dbReference type="EMBL" id="KAG5762442.1"/>
    </source>
</evidence>
<keyword evidence="5" id="KW-0406">Ion transport</keyword>
<dbReference type="EMBL" id="JADFTT010000374">
    <property type="protein sequence ID" value="KAG5762442.1"/>
    <property type="molecule type" value="Genomic_DNA"/>
</dbReference>
<evidence type="ECO:0000256" key="6">
    <source>
        <dbReference type="ARBA" id="ARBA00023136"/>
    </source>
</evidence>
<dbReference type="Pfam" id="PF01794">
    <property type="entry name" value="Ferric_reduct"/>
    <property type="match status" value="1"/>
</dbReference>
<keyword evidence="10" id="KW-1185">Reference proteome</keyword>
<name>A0A9P7IKE2_9HYPO</name>
<feature type="transmembrane region" description="Helical" evidence="8">
    <location>
        <begin position="145"/>
        <end position="167"/>
    </location>
</feature>
<evidence type="ECO:0000256" key="7">
    <source>
        <dbReference type="SAM" id="MobiDB-lite"/>
    </source>
</evidence>
<keyword evidence="2" id="KW-0813">Transport</keyword>
<comment type="caution">
    <text evidence="9">The sequence shown here is derived from an EMBL/GenBank/DDBJ whole genome shotgun (WGS) entry which is preliminary data.</text>
</comment>
<dbReference type="Pfam" id="PF08022">
    <property type="entry name" value="FAD_binding_8"/>
    <property type="match status" value="1"/>
</dbReference>
<reference evidence="9" key="1">
    <citation type="journal article" date="2020" name="bioRxiv">
        <title>Historical genomics reveals the evolutionary mechanisms behind multiple outbreaks of the host-specific coffee wilt pathogen Fusarium xylarioides.</title>
        <authorList>
            <person name="Peck D."/>
            <person name="Nowell R.W."/>
            <person name="Flood J."/>
            <person name="Ryan M.J."/>
            <person name="Barraclough T.G."/>
        </authorList>
    </citation>
    <scope>NUCLEOTIDE SEQUENCE</scope>
    <source>
        <strain evidence="9">IMI 127659i</strain>
    </source>
</reference>
<evidence type="ECO:0000256" key="8">
    <source>
        <dbReference type="SAM" id="Phobius"/>
    </source>
</evidence>
<evidence type="ECO:0000256" key="1">
    <source>
        <dbReference type="ARBA" id="ARBA00004141"/>
    </source>
</evidence>
<dbReference type="Gene3D" id="3.40.50.80">
    <property type="entry name" value="Nucleotide-binding domain of ferredoxin-NADP reductase (FNR) module"/>
    <property type="match status" value="1"/>
</dbReference>
<dbReference type="GO" id="GO:0015677">
    <property type="term" value="P:copper ion import"/>
    <property type="evidence" value="ECO:0007669"/>
    <property type="project" value="TreeGrafter"/>
</dbReference>
<comment type="subcellular location">
    <subcellularLocation>
        <location evidence="1">Membrane</location>
        <topology evidence="1">Multi-pass membrane protein</topology>
    </subcellularLocation>
</comment>
<gene>
    <name evidence="9" type="ORF">H9Q72_009443</name>
</gene>
<dbReference type="AlphaFoldDB" id="A0A9P7IKE2"/>
<evidence type="ECO:0000256" key="4">
    <source>
        <dbReference type="ARBA" id="ARBA00022989"/>
    </source>
</evidence>
<protein>
    <submittedName>
        <fullName evidence="9">Uncharacterized protein</fullName>
    </submittedName>
</protein>
<sequence length="442" mass="48619">MSNIAPNVPASGSAPAPTQSSPPPPNQTQLMAIFAARAKNDHDAMILYAAVLAALIGLFTIIHIFVYLWRKLSLPQVWATVPPPFNYSASIKRLLLRKVPGAPSLGHALLYTTYFGLNTGFIFVYSDDSLLPLHVIVAARTGWLAIANLCLTVFLSLKITPLGFLVGWTYERLNSFHRVSGLMTFILVLVHAASYSSFFLEQQNAERLRLPDEIFGIVAGFTLFTVVAVALTLQCRRYELFYVLHILFFIASLVFICLHHPTAAERVILPVGLAAGIWVFDRLVRASRSVYHGVNNAATLQPLASGGTRVIMRKHLSGARSGQHAFLWIPEVRLFESHPFTIVNTQPLEFLIEAHDGFTRDLHDHAVKSSGVTLKASIEGPYGQIPEPALYDKILIFAGGSGATFGIGIALQLLRDLDTVIKRNITVVWVMRNPGTPFVALT</sequence>
<dbReference type="GO" id="GO:0006879">
    <property type="term" value="P:intracellular iron ion homeostasis"/>
    <property type="evidence" value="ECO:0007669"/>
    <property type="project" value="TreeGrafter"/>
</dbReference>
<dbReference type="InterPro" id="IPR017927">
    <property type="entry name" value="FAD-bd_FR_type"/>
</dbReference>
<organism evidence="9 10">
    <name type="scientific">Fusarium xylarioides</name>
    <dbReference type="NCBI Taxonomy" id="221167"/>
    <lineage>
        <taxon>Eukaryota</taxon>
        <taxon>Fungi</taxon>
        <taxon>Dikarya</taxon>
        <taxon>Ascomycota</taxon>
        <taxon>Pezizomycotina</taxon>
        <taxon>Sordariomycetes</taxon>
        <taxon>Hypocreomycetidae</taxon>
        <taxon>Hypocreales</taxon>
        <taxon>Nectriaceae</taxon>
        <taxon>Fusarium</taxon>
        <taxon>Fusarium fujikuroi species complex</taxon>
    </lineage>
</organism>
<feature type="transmembrane region" description="Helical" evidence="8">
    <location>
        <begin position="179"/>
        <end position="199"/>
    </location>
</feature>
<feature type="compositionally biased region" description="Low complexity" evidence="7">
    <location>
        <begin position="9"/>
        <end position="19"/>
    </location>
</feature>
<feature type="transmembrane region" description="Helical" evidence="8">
    <location>
        <begin position="46"/>
        <end position="69"/>
    </location>
</feature>
<evidence type="ECO:0000256" key="3">
    <source>
        <dbReference type="ARBA" id="ARBA00022692"/>
    </source>
</evidence>
<dbReference type="InterPro" id="IPR051410">
    <property type="entry name" value="Ferric/Cupric_Reductase"/>
</dbReference>
<dbReference type="PANTHER" id="PTHR32361">
    <property type="entry name" value="FERRIC/CUPRIC REDUCTASE TRANSMEMBRANE COMPONENT"/>
    <property type="match status" value="1"/>
</dbReference>
<feature type="region of interest" description="Disordered" evidence="7">
    <location>
        <begin position="1"/>
        <end position="25"/>
    </location>
</feature>
<dbReference type="InterPro" id="IPR013130">
    <property type="entry name" value="Fe3_Rdtase_TM_dom"/>
</dbReference>
<dbReference type="CDD" id="cd06186">
    <property type="entry name" value="NOX_Duox_like_FAD_NADP"/>
    <property type="match status" value="1"/>
</dbReference>
<dbReference type="Proteomes" id="UP000750502">
    <property type="component" value="Unassembled WGS sequence"/>
</dbReference>
<feature type="transmembrane region" description="Helical" evidence="8">
    <location>
        <begin position="214"/>
        <end position="233"/>
    </location>
</feature>
<feature type="transmembrane region" description="Helical" evidence="8">
    <location>
        <begin position="240"/>
        <end position="261"/>
    </location>
</feature>
<dbReference type="OrthoDB" id="10006946at2759"/>
<evidence type="ECO:0000256" key="2">
    <source>
        <dbReference type="ARBA" id="ARBA00022448"/>
    </source>
</evidence>
<keyword evidence="3 8" id="KW-0812">Transmembrane</keyword>
<evidence type="ECO:0000313" key="10">
    <source>
        <dbReference type="Proteomes" id="UP000750502"/>
    </source>
</evidence>
<dbReference type="SFLD" id="SFLDG01168">
    <property type="entry name" value="Ferric_reductase_subgroup_(FRE"/>
    <property type="match status" value="1"/>
</dbReference>
<dbReference type="InterPro" id="IPR013112">
    <property type="entry name" value="FAD-bd_8"/>
</dbReference>
<keyword evidence="4 8" id="KW-1133">Transmembrane helix</keyword>
<dbReference type="GO" id="GO:0000293">
    <property type="term" value="F:ferric-chelate reductase activity"/>
    <property type="evidence" value="ECO:0007669"/>
    <property type="project" value="TreeGrafter"/>
</dbReference>
<dbReference type="GO" id="GO:0006826">
    <property type="term" value="P:iron ion transport"/>
    <property type="evidence" value="ECO:0007669"/>
    <property type="project" value="TreeGrafter"/>
</dbReference>
<dbReference type="GO" id="GO:0005886">
    <property type="term" value="C:plasma membrane"/>
    <property type="evidence" value="ECO:0007669"/>
    <property type="project" value="TreeGrafter"/>
</dbReference>
<feature type="transmembrane region" description="Helical" evidence="8">
    <location>
        <begin position="105"/>
        <end position="125"/>
    </location>
</feature>